<dbReference type="Proteomes" id="UP001141806">
    <property type="component" value="Unassembled WGS sequence"/>
</dbReference>
<sequence length="213" mass="23226">MGFQTKKPNPLMLVELLGASRVDILASSASNLGVNINLLDSKGKWLQGKGLRAIISSPRLRWMSSVSILYKPKNHSLDAYAFDEAMAFDYVWIVIGKMKFQNKVLNDAELEVRPRPRGTMAAWAAMAINTRGRQEGPIEIEMEDPPTASGGSGACSHYSGFLEVVDGKDDGGGPRPSYGSSSTCTGSGERMQCLQHAQFTTSIQTNALRKELR</sequence>
<protein>
    <submittedName>
        <fullName evidence="1">Uncharacterized protein</fullName>
    </submittedName>
</protein>
<name>A0A9Q0JZG6_9MAGN</name>
<evidence type="ECO:0000313" key="1">
    <source>
        <dbReference type="EMBL" id="KAJ4956300.1"/>
    </source>
</evidence>
<evidence type="ECO:0000313" key="2">
    <source>
        <dbReference type="Proteomes" id="UP001141806"/>
    </source>
</evidence>
<reference evidence="1" key="1">
    <citation type="journal article" date="2023" name="Plant J.">
        <title>The genome of the king protea, Protea cynaroides.</title>
        <authorList>
            <person name="Chang J."/>
            <person name="Duong T.A."/>
            <person name="Schoeman C."/>
            <person name="Ma X."/>
            <person name="Roodt D."/>
            <person name="Barker N."/>
            <person name="Li Z."/>
            <person name="Van de Peer Y."/>
            <person name="Mizrachi E."/>
        </authorList>
    </citation>
    <scope>NUCLEOTIDE SEQUENCE</scope>
    <source>
        <tissue evidence="1">Young leaves</tissue>
    </source>
</reference>
<dbReference type="EMBL" id="JAMYWD010000011">
    <property type="protein sequence ID" value="KAJ4956300.1"/>
    <property type="molecule type" value="Genomic_DNA"/>
</dbReference>
<keyword evidence="2" id="KW-1185">Reference proteome</keyword>
<accession>A0A9Q0JZG6</accession>
<proteinExistence type="predicted"/>
<gene>
    <name evidence="1" type="ORF">NE237_013083</name>
</gene>
<dbReference type="AlphaFoldDB" id="A0A9Q0JZG6"/>
<comment type="caution">
    <text evidence="1">The sequence shown here is derived from an EMBL/GenBank/DDBJ whole genome shotgun (WGS) entry which is preliminary data.</text>
</comment>
<organism evidence="1 2">
    <name type="scientific">Protea cynaroides</name>
    <dbReference type="NCBI Taxonomy" id="273540"/>
    <lineage>
        <taxon>Eukaryota</taxon>
        <taxon>Viridiplantae</taxon>
        <taxon>Streptophyta</taxon>
        <taxon>Embryophyta</taxon>
        <taxon>Tracheophyta</taxon>
        <taxon>Spermatophyta</taxon>
        <taxon>Magnoliopsida</taxon>
        <taxon>Proteales</taxon>
        <taxon>Proteaceae</taxon>
        <taxon>Protea</taxon>
    </lineage>
</organism>